<evidence type="ECO:0000259" key="5">
    <source>
        <dbReference type="PROSITE" id="PS51192"/>
    </source>
</evidence>
<gene>
    <name evidence="7" type="ORF">SAMN05444371_0076</name>
</gene>
<evidence type="ECO:0000256" key="2">
    <source>
        <dbReference type="ARBA" id="ARBA00022801"/>
    </source>
</evidence>
<dbReference type="PANTHER" id="PTHR45766:SF6">
    <property type="entry name" value="SWI_SNF-RELATED MATRIX-ASSOCIATED ACTIN-DEPENDENT REGULATOR OF CHROMATIN SUBFAMILY A-LIKE PROTEIN 1"/>
    <property type="match status" value="1"/>
</dbReference>
<feature type="domain" description="Helicase C-terminal" evidence="6">
    <location>
        <begin position="658"/>
        <end position="833"/>
    </location>
</feature>
<dbReference type="STRING" id="216903.SAMN05444371_0076"/>
<dbReference type="InterPro" id="IPR027417">
    <property type="entry name" value="P-loop_NTPase"/>
</dbReference>
<protein>
    <submittedName>
        <fullName evidence="7">Type III restriction enzyme, res subunit</fullName>
    </submittedName>
</protein>
<accession>A0A1M6MZG9</accession>
<dbReference type="AlphaFoldDB" id="A0A1M6MZG9"/>
<dbReference type="GO" id="GO:0031297">
    <property type="term" value="P:replication fork processing"/>
    <property type="evidence" value="ECO:0007669"/>
    <property type="project" value="TreeGrafter"/>
</dbReference>
<dbReference type="PANTHER" id="PTHR45766">
    <property type="entry name" value="DNA ANNEALING HELICASE AND ENDONUCLEASE ZRANB3 FAMILY MEMBER"/>
    <property type="match status" value="1"/>
</dbReference>
<evidence type="ECO:0000313" key="8">
    <source>
        <dbReference type="Proteomes" id="UP000184498"/>
    </source>
</evidence>
<keyword evidence="4" id="KW-0067">ATP-binding</keyword>
<dbReference type="Pfam" id="PF04851">
    <property type="entry name" value="ResIII"/>
    <property type="match status" value="1"/>
</dbReference>
<dbReference type="InterPro" id="IPR014001">
    <property type="entry name" value="Helicase_ATP-bd"/>
</dbReference>
<dbReference type="GO" id="GO:0005524">
    <property type="term" value="F:ATP binding"/>
    <property type="evidence" value="ECO:0007669"/>
    <property type="project" value="InterPro"/>
</dbReference>
<dbReference type="OrthoDB" id="9814088at2"/>
<evidence type="ECO:0000259" key="6">
    <source>
        <dbReference type="PROSITE" id="PS51194"/>
    </source>
</evidence>
<feature type="domain" description="Helicase ATP-binding" evidence="5">
    <location>
        <begin position="230"/>
        <end position="391"/>
    </location>
</feature>
<dbReference type="GO" id="GO:0003677">
    <property type="term" value="F:DNA binding"/>
    <property type="evidence" value="ECO:0007669"/>
    <property type="project" value="InterPro"/>
</dbReference>
<evidence type="ECO:0000256" key="1">
    <source>
        <dbReference type="ARBA" id="ARBA00022741"/>
    </source>
</evidence>
<dbReference type="Pfam" id="PF00271">
    <property type="entry name" value="Helicase_C"/>
    <property type="match status" value="1"/>
</dbReference>
<proteinExistence type="predicted"/>
<dbReference type="InterPro" id="IPR057342">
    <property type="entry name" value="DEXDc_RapA"/>
</dbReference>
<keyword evidence="1" id="KW-0547">Nucleotide-binding</keyword>
<evidence type="ECO:0000313" key="7">
    <source>
        <dbReference type="EMBL" id="SHJ88895.1"/>
    </source>
</evidence>
<dbReference type="EMBL" id="FRAM01000001">
    <property type="protein sequence ID" value="SHJ88895.1"/>
    <property type="molecule type" value="Genomic_DNA"/>
</dbReference>
<evidence type="ECO:0000256" key="3">
    <source>
        <dbReference type="ARBA" id="ARBA00022806"/>
    </source>
</evidence>
<dbReference type="PROSITE" id="PS51194">
    <property type="entry name" value="HELICASE_CTER"/>
    <property type="match status" value="1"/>
</dbReference>
<keyword evidence="2" id="KW-0378">Hydrolase</keyword>
<dbReference type="InterPro" id="IPR001650">
    <property type="entry name" value="Helicase_C-like"/>
</dbReference>
<dbReference type="RefSeq" id="WP_072995719.1">
    <property type="nucleotide sequence ID" value="NZ_FRAM01000001.1"/>
</dbReference>
<dbReference type="CDD" id="cd18011">
    <property type="entry name" value="DEXDc_RapA"/>
    <property type="match status" value="1"/>
</dbReference>
<dbReference type="CDD" id="cd18793">
    <property type="entry name" value="SF2_C_SNF"/>
    <property type="match status" value="1"/>
</dbReference>
<dbReference type="SMART" id="SM00490">
    <property type="entry name" value="HELICc"/>
    <property type="match status" value="1"/>
</dbReference>
<keyword evidence="3" id="KW-0347">Helicase</keyword>
<dbReference type="SUPFAM" id="SSF52540">
    <property type="entry name" value="P-loop containing nucleoside triphosphate hydrolases"/>
    <property type="match status" value="2"/>
</dbReference>
<dbReference type="InterPro" id="IPR038718">
    <property type="entry name" value="SNF2-like_sf"/>
</dbReference>
<dbReference type="InterPro" id="IPR006935">
    <property type="entry name" value="Helicase/UvrB_N"/>
</dbReference>
<dbReference type="GO" id="GO:0016787">
    <property type="term" value="F:hydrolase activity"/>
    <property type="evidence" value="ECO:0007669"/>
    <property type="project" value="UniProtKB-KW"/>
</dbReference>
<evidence type="ECO:0000256" key="4">
    <source>
        <dbReference type="ARBA" id="ARBA00022840"/>
    </source>
</evidence>
<dbReference type="Gene3D" id="3.40.50.10810">
    <property type="entry name" value="Tandem AAA-ATPase domain"/>
    <property type="match status" value="1"/>
</dbReference>
<name>A0A1M6MZG9_9FLAO</name>
<dbReference type="GO" id="GO:0006281">
    <property type="term" value="P:DNA repair"/>
    <property type="evidence" value="ECO:0007669"/>
    <property type="project" value="TreeGrafter"/>
</dbReference>
<dbReference type="Gene3D" id="3.40.50.300">
    <property type="entry name" value="P-loop containing nucleotide triphosphate hydrolases"/>
    <property type="match status" value="1"/>
</dbReference>
<dbReference type="Proteomes" id="UP000184498">
    <property type="component" value="Unassembled WGS sequence"/>
</dbReference>
<reference evidence="8" key="1">
    <citation type="submission" date="2016-11" db="EMBL/GenBank/DDBJ databases">
        <authorList>
            <person name="Varghese N."/>
            <person name="Submissions S."/>
        </authorList>
    </citation>
    <scope>NUCLEOTIDE SEQUENCE [LARGE SCALE GENOMIC DNA]</scope>
    <source>
        <strain evidence="8">DSM 18016</strain>
    </source>
</reference>
<dbReference type="InterPro" id="IPR049730">
    <property type="entry name" value="SNF2/RAD54-like_C"/>
</dbReference>
<sequence length="1043" mass="120927">MIINNQDKIFLNELIQNIDSNSRIKLCVNNFTYNSIFDLLEKLREVESIQIIIQQTDLDFQKPFFVNDVTENETNSKLQTYYRLQQVLNFVDDSVSIRKGITGGNSFIIIDDKAFQFAPNNFNETTLGIIKDGKPYMIFEIDDTSKSLQQAFDYIWNGAKDCKDELINLYKNANVLKFPELNYKFSISKIFADKTTEDINEERLVKTGFKSSVVWNKLFNFQKDAVLGAIDKIEKFNGCIIADSVGLGKTFEALAIIKYYELRNDRVLVLAPKKLRDNWVTYRLNDKRNILVGDRLNFDVLNHTDLSREKGLSGDVNLETVHWGNYDLIVIDESHNFRNNNPSNTTISRYEKLMRDVIKSGVRTKVLLLSATPVNTRLNDLKNQLSFITETNDHALAGEGITSIDLTLTQAQRKFNNWMKQPNPTREDLVDKLDGDYFKLLDIFTISRSRKHIEKYYDVADIGKFPTRLKPISMFSDFDTENKTFSITHINDFLQSLNLKFYSPMYFVFDHKREAYADVYDTKTRTGAVFSQLDREESIITLMRVNLLKRLESSIHSFCLTLEKLLNHTDILLEKITNHREFLNDIDIREFDFEDDQLSDLFIGGKVKVLLQDMDLIKFKEYLNADREILSDLLTKCRVINVERDQKLKDLKNLIIEKIENPINKANKKVIIFSAFADTVKYLYEHCSAEFDDKYNIKSALVSGSDTNKTNLKDCKTNLQNILINFSPISKSRESVFPDQKEEIDLLFCTDCISEGQNLQDCDYLVNYDIHWNPVRIIQRFGRIDRIGSKNDQIQLVNFYPDIELDQYIDLIKRVKGRMQILDISATGDDNVIDDREGQSKELDYRKKQLEKMKDSVVDLEDLEGGISISDLTFNDFKVDAERVKEEDLKQYELFASGIFSLVENNLIDHPTGVLFCLKDLDNNNFDDKLKSNLLHPYSLVYVTYDGEIQVPMKMGKRALDLFKKLSYGKLSIKEELLKQFNVKTKSGKHMNQYVDLLDIVRNHLSGEEKTMELNSIFNPNGSLMGKTSRKSEYEVISYLIVS</sequence>
<keyword evidence="8" id="KW-1185">Reference proteome</keyword>
<dbReference type="PROSITE" id="PS51192">
    <property type="entry name" value="HELICASE_ATP_BIND_1"/>
    <property type="match status" value="1"/>
</dbReference>
<organism evidence="7 8">
    <name type="scientific">Epilithonimonas mollis</name>
    <dbReference type="NCBI Taxonomy" id="216903"/>
    <lineage>
        <taxon>Bacteria</taxon>
        <taxon>Pseudomonadati</taxon>
        <taxon>Bacteroidota</taxon>
        <taxon>Flavobacteriia</taxon>
        <taxon>Flavobacteriales</taxon>
        <taxon>Weeksellaceae</taxon>
        <taxon>Chryseobacterium group</taxon>
        <taxon>Epilithonimonas</taxon>
    </lineage>
</organism>
<dbReference type="SMART" id="SM00487">
    <property type="entry name" value="DEXDc"/>
    <property type="match status" value="1"/>
</dbReference>